<protein>
    <recommendedName>
        <fullName evidence="9">Integrase</fullName>
    </recommendedName>
</protein>
<dbReference type="SUPFAM" id="SSF56349">
    <property type="entry name" value="DNA breaking-rejoining enzymes"/>
    <property type="match status" value="1"/>
</dbReference>
<dbReference type="Gene3D" id="1.10.443.10">
    <property type="entry name" value="Intergrase catalytic core"/>
    <property type="match status" value="1"/>
</dbReference>
<evidence type="ECO:0000256" key="4">
    <source>
        <dbReference type="PROSITE-ProRule" id="PRU01248"/>
    </source>
</evidence>
<dbReference type="GO" id="GO:0003677">
    <property type="term" value="F:DNA binding"/>
    <property type="evidence" value="ECO:0007669"/>
    <property type="project" value="UniProtKB-UniRule"/>
</dbReference>
<feature type="domain" description="Tyr recombinase" evidence="5">
    <location>
        <begin position="111"/>
        <end position="292"/>
    </location>
</feature>
<dbReference type="InterPro" id="IPR004107">
    <property type="entry name" value="Integrase_SAM-like_N"/>
</dbReference>
<dbReference type="GO" id="GO:0015074">
    <property type="term" value="P:DNA integration"/>
    <property type="evidence" value="ECO:0007669"/>
    <property type="project" value="UniProtKB-KW"/>
</dbReference>
<dbReference type="InterPro" id="IPR050090">
    <property type="entry name" value="Tyrosine_recombinase_XerCD"/>
</dbReference>
<evidence type="ECO:0000313" key="7">
    <source>
        <dbReference type="EMBL" id="GFH02979.1"/>
    </source>
</evidence>
<comment type="caution">
    <text evidence="7">The sequence shown here is derived from an EMBL/GenBank/DDBJ whole genome shotgun (WGS) entry which is preliminary data.</text>
</comment>
<dbReference type="RefSeq" id="WP_163890305.1">
    <property type="nucleotide sequence ID" value="NZ_BLLB01000002.1"/>
</dbReference>
<accession>A0A7I9ZQ42</accession>
<dbReference type="Pfam" id="PF02899">
    <property type="entry name" value="Phage_int_SAM_1"/>
    <property type="match status" value="1"/>
</dbReference>
<evidence type="ECO:0000259" key="5">
    <source>
        <dbReference type="PROSITE" id="PS51898"/>
    </source>
</evidence>
<dbReference type="PROSITE" id="PS51900">
    <property type="entry name" value="CB"/>
    <property type="match status" value="1"/>
</dbReference>
<keyword evidence="2 4" id="KW-0238">DNA-binding</keyword>
<feature type="domain" description="Core-binding (CB)" evidence="6">
    <location>
        <begin position="7"/>
        <end position="90"/>
    </location>
</feature>
<evidence type="ECO:0008006" key="9">
    <source>
        <dbReference type="Google" id="ProtNLM"/>
    </source>
</evidence>
<dbReference type="EMBL" id="BLLB01000002">
    <property type="protein sequence ID" value="GFH02979.1"/>
    <property type="molecule type" value="Genomic_DNA"/>
</dbReference>
<keyword evidence="1" id="KW-0229">DNA integration</keyword>
<dbReference type="AlphaFoldDB" id="A0A7I9ZQ42"/>
<dbReference type="Proteomes" id="UP000465304">
    <property type="component" value="Unassembled WGS sequence"/>
</dbReference>
<keyword evidence="3" id="KW-0233">DNA recombination</keyword>
<dbReference type="PANTHER" id="PTHR30349">
    <property type="entry name" value="PHAGE INTEGRASE-RELATED"/>
    <property type="match status" value="1"/>
</dbReference>
<dbReference type="PROSITE" id="PS51898">
    <property type="entry name" value="TYR_RECOMBINASE"/>
    <property type="match status" value="1"/>
</dbReference>
<evidence type="ECO:0000313" key="8">
    <source>
        <dbReference type="Proteomes" id="UP000465304"/>
    </source>
</evidence>
<dbReference type="Gene3D" id="1.10.150.130">
    <property type="match status" value="1"/>
</dbReference>
<dbReference type="GO" id="GO:0006310">
    <property type="term" value="P:DNA recombination"/>
    <property type="evidence" value="ECO:0007669"/>
    <property type="project" value="UniProtKB-KW"/>
</dbReference>
<reference evidence="7 8" key="1">
    <citation type="journal article" date="2019" name="Emerg. Microbes Infect.">
        <title>Comprehensive subspecies identification of 175 nontuberculous mycobacteria species based on 7547 genomic profiles.</title>
        <authorList>
            <person name="Matsumoto Y."/>
            <person name="Kinjo T."/>
            <person name="Motooka D."/>
            <person name="Nabeya D."/>
            <person name="Jung N."/>
            <person name="Uechi K."/>
            <person name="Horii T."/>
            <person name="Iida T."/>
            <person name="Fujita J."/>
            <person name="Nakamura S."/>
        </authorList>
    </citation>
    <scope>NUCLEOTIDE SEQUENCE [LARGE SCALE GENOMIC DNA]</scope>
    <source>
        <strain evidence="7 8">JCM 30996</strain>
    </source>
</reference>
<dbReference type="PANTHER" id="PTHR30349:SF81">
    <property type="entry name" value="TYROSINE RECOMBINASE XERC"/>
    <property type="match status" value="1"/>
</dbReference>
<sequence length="302" mass="33045">MPADSAVDLAGLLPSWRLALQADRKSKQTVEAYVTGVRLFLEWCASNGHPAVLDRPTVRSWVTAMLDGGAAPATARTRQMALKRYSAWLLEEGETDVDPIRDLKPPKLDTKVVQGLTDEQCAALVKACQGKEFVDRRDEAVARLLIETGMRAGEVLGLTVEDVDVQRGLAVVRRGKGGKGRIVPFGPQVARSIDRYLRLRRTHRLAHTDALWLGGGGQQFRYHGLDTTMKRRAAAAGMPHFNLHRLRNTAAARWLAAGGSENGLMAVAGWSSRQMLDRYTRASASDRAAAESRKLDLGNLGV</sequence>
<dbReference type="Pfam" id="PF00589">
    <property type="entry name" value="Phage_integrase"/>
    <property type="match status" value="1"/>
</dbReference>
<dbReference type="InterPro" id="IPR011010">
    <property type="entry name" value="DNA_brk_join_enz"/>
</dbReference>
<name>A0A7I9ZQ42_9MYCO</name>
<dbReference type="CDD" id="cd00397">
    <property type="entry name" value="DNA_BRE_C"/>
    <property type="match status" value="1"/>
</dbReference>
<gene>
    <name evidence="7" type="ORF">MHIP_34620</name>
</gene>
<dbReference type="InterPro" id="IPR010998">
    <property type="entry name" value="Integrase_recombinase_N"/>
</dbReference>
<dbReference type="InterPro" id="IPR002104">
    <property type="entry name" value="Integrase_catalytic"/>
</dbReference>
<dbReference type="InterPro" id="IPR013762">
    <property type="entry name" value="Integrase-like_cat_sf"/>
</dbReference>
<keyword evidence="8" id="KW-1185">Reference proteome</keyword>
<dbReference type="InterPro" id="IPR044068">
    <property type="entry name" value="CB"/>
</dbReference>
<proteinExistence type="predicted"/>
<evidence type="ECO:0000256" key="3">
    <source>
        <dbReference type="ARBA" id="ARBA00023172"/>
    </source>
</evidence>
<evidence type="ECO:0000256" key="1">
    <source>
        <dbReference type="ARBA" id="ARBA00022908"/>
    </source>
</evidence>
<evidence type="ECO:0000256" key="2">
    <source>
        <dbReference type="ARBA" id="ARBA00023125"/>
    </source>
</evidence>
<evidence type="ECO:0000259" key="6">
    <source>
        <dbReference type="PROSITE" id="PS51900"/>
    </source>
</evidence>
<organism evidence="7 8">
    <name type="scientific">Mycolicibacterium hippocampi</name>
    <dbReference type="NCBI Taxonomy" id="659824"/>
    <lineage>
        <taxon>Bacteria</taxon>
        <taxon>Bacillati</taxon>
        <taxon>Actinomycetota</taxon>
        <taxon>Actinomycetes</taxon>
        <taxon>Mycobacteriales</taxon>
        <taxon>Mycobacteriaceae</taxon>
        <taxon>Mycolicibacterium</taxon>
    </lineage>
</organism>